<evidence type="ECO:0000256" key="2">
    <source>
        <dbReference type="ARBA" id="ARBA00022737"/>
    </source>
</evidence>
<dbReference type="InterPro" id="IPR001680">
    <property type="entry name" value="WD40_rpt"/>
</dbReference>
<evidence type="ECO:0000313" key="7">
    <source>
        <dbReference type="Proteomes" id="UP000321570"/>
    </source>
</evidence>
<dbReference type="PANTHER" id="PTHR10856">
    <property type="entry name" value="CORONIN"/>
    <property type="match status" value="1"/>
</dbReference>
<dbReference type="EMBL" id="CABIJS010000022">
    <property type="protein sequence ID" value="VUZ39793.1"/>
    <property type="molecule type" value="Genomic_DNA"/>
</dbReference>
<feature type="repeat" description="WD" evidence="3">
    <location>
        <begin position="75"/>
        <end position="114"/>
    </location>
</feature>
<dbReference type="GO" id="GO:0007015">
    <property type="term" value="P:actin filament organization"/>
    <property type="evidence" value="ECO:0007669"/>
    <property type="project" value="TreeGrafter"/>
</dbReference>
<dbReference type="SMART" id="SM00320">
    <property type="entry name" value="WD40"/>
    <property type="match status" value="2"/>
</dbReference>
<dbReference type="InterPro" id="IPR036322">
    <property type="entry name" value="WD40_repeat_dom_sf"/>
</dbReference>
<dbReference type="InterPro" id="IPR015943">
    <property type="entry name" value="WD40/YVTN_repeat-like_dom_sf"/>
</dbReference>
<dbReference type="PANTHER" id="PTHR10856:SF0">
    <property type="entry name" value="CORONIN"/>
    <property type="match status" value="1"/>
</dbReference>
<dbReference type="Proteomes" id="UP000321570">
    <property type="component" value="Unassembled WGS sequence"/>
</dbReference>
<feature type="non-terminal residue" evidence="6">
    <location>
        <position position="173"/>
    </location>
</feature>
<dbReference type="PROSITE" id="PS50294">
    <property type="entry name" value="WD_REPEATS_REGION"/>
    <property type="match status" value="1"/>
</dbReference>
<proteinExistence type="inferred from homology"/>
<feature type="repeat" description="WD" evidence="3">
    <location>
        <begin position="124"/>
        <end position="166"/>
    </location>
</feature>
<name>A0A564XZV5_HYMDI</name>
<dbReference type="GO" id="GO:0051015">
    <property type="term" value="F:actin filament binding"/>
    <property type="evidence" value="ECO:0007669"/>
    <property type="project" value="TreeGrafter"/>
</dbReference>
<dbReference type="SUPFAM" id="SSF50978">
    <property type="entry name" value="WD40 repeat-like"/>
    <property type="match status" value="1"/>
</dbReference>
<sequence length="173" mass="18795">MNKSVLHTPSPIWIPAGAEASFEGVPISNAIQYGHLAACSDRHLAVATGFNAGGSVALLDLSKPGRYDGDSYYRAQCHSNSVTDLALNKSTLATSSLDKTVKLWRVQTHKNQISETSVLEYMCDFQHKDRVVNIAWSPNNSHLLATALYGRKIIVWNVETDKAQSVHVSTAGA</sequence>
<gene>
    <name evidence="6" type="ORF">WMSIL1_LOCUS916</name>
</gene>
<evidence type="ECO:0000256" key="4">
    <source>
        <dbReference type="RuleBase" id="RU280818"/>
    </source>
</evidence>
<dbReference type="PROSITE" id="PS50082">
    <property type="entry name" value="WD_REPEATS_2"/>
    <property type="match status" value="2"/>
</dbReference>
<dbReference type="Gene3D" id="2.130.10.10">
    <property type="entry name" value="YVTN repeat-like/Quinoprotein amine dehydrogenase"/>
    <property type="match status" value="1"/>
</dbReference>
<keyword evidence="7" id="KW-1185">Reference proteome</keyword>
<feature type="domain" description="DUF1899" evidence="5">
    <location>
        <begin position="16"/>
        <end position="66"/>
    </location>
</feature>
<dbReference type="InterPro" id="IPR015505">
    <property type="entry name" value="Coronin"/>
</dbReference>
<evidence type="ECO:0000259" key="5">
    <source>
        <dbReference type="Pfam" id="PF08953"/>
    </source>
</evidence>
<dbReference type="AlphaFoldDB" id="A0A564XZV5"/>
<reference evidence="6 7" key="1">
    <citation type="submission" date="2019-07" db="EMBL/GenBank/DDBJ databases">
        <authorList>
            <person name="Jastrzebski P J."/>
            <person name="Paukszto L."/>
            <person name="Jastrzebski P J."/>
        </authorList>
    </citation>
    <scope>NUCLEOTIDE SEQUENCE [LARGE SCALE GENOMIC DNA]</scope>
    <source>
        <strain evidence="6 7">WMS-il1</strain>
    </source>
</reference>
<keyword evidence="1 3" id="KW-0853">WD repeat</keyword>
<dbReference type="Pfam" id="PF00400">
    <property type="entry name" value="WD40"/>
    <property type="match status" value="2"/>
</dbReference>
<dbReference type="InterPro" id="IPR015048">
    <property type="entry name" value="DUF1899"/>
</dbReference>
<protein>
    <recommendedName>
        <fullName evidence="4">Coronin</fullName>
    </recommendedName>
</protein>
<comment type="similarity">
    <text evidence="4">Belongs to the WD repeat coronin family.</text>
</comment>
<evidence type="ECO:0000313" key="6">
    <source>
        <dbReference type="EMBL" id="VUZ39793.1"/>
    </source>
</evidence>
<dbReference type="Pfam" id="PF08953">
    <property type="entry name" value="DUF1899"/>
    <property type="match status" value="1"/>
</dbReference>
<evidence type="ECO:0000256" key="3">
    <source>
        <dbReference type="PROSITE-ProRule" id="PRU00221"/>
    </source>
</evidence>
<keyword evidence="2 4" id="KW-0677">Repeat</keyword>
<accession>A0A564XZV5</accession>
<organism evidence="6 7">
    <name type="scientific">Hymenolepis diminuta</name>
    <name type="common">Rat tapeworm</name>
    <dbReference type="NCBI Taxonomy" id="6216"/>
    <lineage>
        <taxon>Eukaryota</taxon>
        <taxon>Metazoa</taxon>
        <taxon>Spiralia</taxon>
        <taxon>Lophotrochozoa</taxon>
        <taxon>Platyhelminthes</taxon>
        <taxon>Cestoda</taxon>
        <taxon>Eucestoda</taxon>
        <taxon>Cyclophyllidea</taxon>
        <taxon>Hymenolepididae</taxon>
        <taxon>Hymenolepis</taxon>
    </lineage>
</organism>
<evidence type="ECO:0000256" key="1">
    <source>
        <dbReference type="ARBA" id="ARBA00022574"/>
    </source>
</evidence>